<feature type="domain" description="Reverse transcriptase RNase H-like" evidence="9">
    <location>
        <begin position="735"/>
        <end position="834"/>
    </location>
</feature>
<keyword evidence="6" id="KW-0378">Hydrolase</keyword>
<dbReference type="SUPFAM" id="SSF56672">
    <property type="entry name" value="DNA/RNA polymerases"/>
    <property type="match status" value="3"/>
</dbReference>
<dbReference type="Gene3D" id="3.30.70.270">
    <property type="match status" value="4"/>
</dbReference>
<dbReference type="Proteomes" id="UP001341281">
    <property type="component" value="Chromosome 10"/>
</dbReference>
<dbReference type="InterPro" id="IPR021109">
    <property type="entry name" value="Peptidase_aspartic_dom_sf"/>
</dbReference>
<dbReference type="FunFam" id="3.10.20.370:FF:000001">
    <property type="entry name" value="Retrovirus-related Pol polyprotein from transposon 17.6-like protein"/>
    <property type="match status" value="1"/>
</dbReference>
<dbReference type="CDD" id="cd09274">
    <property type="entry name" value="RNase_HI_RT_Ty3"/>
    <property type="match status" value="1"/>
</dbReference>
<accession>A0AAQ3XH26</accession>
<protein>
    <recommendedName>
        <fullName evidence="1">RNA-directed DNA polymerase</fullName>
        <ecNumber evidence="1">2.7.7.49</ecNumber>
    </recommendedName>
</protein>
<keyword evidence="2" id="KW-0808">Transferase</keyword>
<dbReference type="CDD" id="cd01647">
    <property type="entry name" value="RT_LTR"/>
    <property type="match status" value="1"/>
</dbReference>
<dbReference type="Gene3D" id="2.40.70.10">
    <property type="entry name" value="Acid Proteases"/>
    <property type="match status" value="1"/>
</dbReference>
<keyword evidence="3" id="KW-0548">Nucleotidyltransferase</keyword>
<dbReference type="InterPro" id="IPR043502">
    <property type="entry name" value="DNA/RNA_pol_sf"/>
</dbReference>
<name>A0AAQ3XH26_PASNO</name>
<evidence type="ECO:0000256" key="1">
    <source>
        <dbReference type="ARBA" id="ARBA00012493"/>
    </source>
</evidence>
<dbReference type="InterPro" id="IPR041373">
    <property type="entry name" value="RT_RNaseH"/>
</dbReference>
<reference evidence="10 11" key="1">
    <citation type="submission" date="2024-02" db="EMBL/GenBank/DDBJ databases">
        <title>High-quality chromosome-scale genome assembly of Pensacola bahiagrass (Paspalum notatum Flugge var. saurae).</title>
        <authorList>
            <person name="Vega J.M."/>
            <person name="Podio M."/>
            <person name="Orjuela J."/>
            <person name="Siena L.A."/>
            <person name="Pessino S.C."/>
            <person name="Combes M.C."/>
            <person name="Mariac C."/>
            <person name="Albertini E."/>
            <person name="Pupilli F."/>
            <person name="Ortiz J.P.A."/>
            <person name="Leblanc O."/>
        </authorList>
    </citation>
    <scope>NUCLEOTIDE SEQUENCE [LARGE SCALE GENOMIC DNA]</scope>
    <source>
        <strain evidence="10">R1</strain>
        <tissue evidence="10">Leaf</tissue>
    </source>
</reference>
<gene>
    <name evidence="10" type="ORF">U9M48_043220</name>
</gene>
<evidence type="ECO:0000256" key="3">
    <source>
        <dbReference type="ARBA" id="ARBA00022695"/>
    </source>
</evidence>
<dbReference type="GO" id="GO:0016787">
    <property type="term" value="F:hydrolase activity"/>
    <property type="evidence" value="ECO:0007669"/>
    <property type="project" value="UniProtKB-KW"/>
</dbReference>
<evidence type="ECO:0000259" key="9">
    <source>
        <dbReference type="Pfam" id="PF17917"/>
    </source>
</evidence>
<dbReference type="Gene3D" id="3.10.10.10">
    <property type="entry name" value="HIV Type 1 Reverse Transcriptase, subunit A, domain 1"/>
    <property type="match status" value="2"/>
</dbReference>
<dbReference type="InterPro" id="IPR043128">
    <property type="entry name" value="Rev_trsase/Diguanyl_cyclase"/>
</dbReference>
<evidence type="ECO:0000259" key="8">
    <source>
        <dbReference type="Pfam" id="PF00078"/>
    </source>
</evidence>
<feature type="domain" description="Reverse transcriptase" evidence="8">
    <location>
        <begin position="185"/>
        <end position="256"/>
    </location>
</feature>
<dbReference type="GO" id="GO:0004519">
    <property type="term" value="F:endonuclease activity"/>
    <property type="evidence" value="ECO:0007669"/>
    <property type="project" value="UniProtKB-KW"/>
</dbReference>
<dbReference type="Pfam" id="PF17917">
    <property type="entry name" value="RT_RNaseH"/>
    <property type="match status" value="1"/>
</dbReference>
<dbReference type="InterPro" id="IPR050951">
    <property type="entry name" value="Retrovirus_Pol_polyprotein"/>
</dbReference>
<dbReference type="EC" id="2.7.7.49" evidence="1"/>
<evidence type="ECO:0000256" key="7">
    <source>
        <dbReference type="ARBA" id="ARBA00022918"/>
    </source>
</evidence>
<dbReference type="PANTHER" id="PTHR37984:SF5">
    <property type="entry name" value="PROTEIN NYNRIN-LIKE"/>
    <property type="match status" value="1"/>
</dbReference>
<evidence type="ECO:0000256" key="5">
    <source>
        <dbReference type="ARBA" id="ARBA00022759"/>
    </source>
</evidence>
<evidence type="ECO:0000256" key="4">
    <source>
        <dbReference type="ARBA" id="ARBA00022722"/>
    </source>
</evidence>
<keyword evidence="5" id="KW-0255">Endonuclease</keyword>
<dbReference type="GO" id="GO:0003964">
    <property type="term" value="F:RNA-directed DNA polymerase activity"/>
    <property type="evidence" value="ECO:0007669"/>
    <property type="project" value="UniProtKB-KW"/>
</dbReference>
<feature type="domain" description="Reverse transcriptase" evidence="8">
    <location>
        <begin position="602"/>
        <end position="656"/>
    </location>
</feature>
<proteinExistence type="predicted"/>
<evidence type="ECO:0000313" key="10">
    <source>
        <dbReference type="EMBL" id="WVZ97706.1"/>
    </source>
</evidence>
<keyword evidence="11" id="KW-1185">Reference proteome</keyword>
<dbReference type="AlphaFoldDB" id="A0AAQ3XH26"/>
<feature type="domain" description="Reverse transcriptase" evidence="8">
    <location>
        <begin position="316"/>
        <end position="466"/>
    </location>
</feature>
<sequence>MSKIKENYHITALGFPIDTSLVVRQLKLSIGTESYTLNLVVLPHQGIDIILGMNWMTENNAVLDIGSRTGQIRSSISGKVLRVHMPNQKHIEPMVYGTELAEIKKIPVVYDFPDVFLEELPGLPSDRDVEFRIELIPGTAPISKRLYRMAPDELKELKTQLQEQLDKGFIRPSSSPWGCPALFVEKKDQGGKRLYVDYRPLNAVTVKNKYPLPHIDILFDQLAGARVFSKIDLRSGYYQIKVREEDILKTAFSTRELAEHKLKINPGTKPVKQKLRRFSHEKKEAIKAEIAWLIAADFIREVFHPDWVANPVLVMKKNKNEWRMCVDYTKLNKHCPKDPFGLPRIDQVVDSTAGCALLSFLDCYSGYHQIALAREDEEKTSFITPFGAYCYKTMSFGLKNAGATYQRSIQACLSKQWGRNVEAYVDDMVIKTKDPSDFIKDIEETWKLNPDKCVFDVPSGKLLGFIVSNRGIEANPEKITAIMSMQPPTSQKQVQKLTGCMAALCRFISRLGDRGLPFFKLLKKLDTFKWTDDAQRALDELKAFLSTPPVLTAPIRGQDRKKGEEVYLYLSCTNHVVSTTLVAERTDEAHVHKVQHPVYFISEFVVVFIDDILIYSKNEKEHEEHLRIVLTEHQLYTKFSKCTFWLKEVSFLGHILSEKGVAVDPSKVEDVLNWKQPETVTEIRSFLGLAGHYRHFIKDFSKTAKPMTSRQRRMQNTCGVRIKLLTSAPVLAQPDVTKLFDVYCDASSNGLGCVLMQEGRVIAYASRQLRKHEVNYPTHDLDLAAVVHALKIWRHYLLGNTCHIYTDHKSLKYILTQPKLNMRQRRWLELIKDYDLEIHYHPGKANVVADALSCRAHCHVIEVRPTARVICCEMGEIEVITE</sequence>
<dbReference type="PANTHER" id="PTHR37984">
    <property type="entry name" value="PROTEIN CBG26694"/>
    <property type="match status" value="1"/>
</dbReference>
<keyword evidence="7" id="KW-0695">RNA-directed DNA polymerase</keyword>
<evidence type="ECO:0000256" key="6">
    <source>
        <dbReference type="ARBA" id="ARBA00022801"/>
    </source>
</evidence>
<organism evidence="10 11">
    <name type="scientific">Paspalum notatum var. saurae</name>
    <dbReference type="NCBI Taxonomy" id="547442"/>
    <lineage>
        <taxon>Eukaryota</taxon>
        <taxon>Viridiplantae</taxon>
        <taxon>Streptophyta</taxon>
        <taxon>Embryophyta</taxon>
        <taxon>Tracheophyta</taxon>
        <taxon>Spermatophyta</taxon>
        <taxon>Magnoliopsida</taxon>
        <taxon>Liliopsida</taxon>
        <taxon>Poales</taxon>
        <taxon>Poaceae</taxon>
        <taxon>PACMAD clade</taxon>
        <taxon>Panicoideae</taxon>
        <taxon>Andropogonodae</taxon>
        <taxon>Paspaleae</taxon>
        <taxon>Paspalinae</taxon>
        <taxon>Paspalum</taxon>
    </lineage>
</organism>
<dbReference type="Pfam" id="PF08284">
    <property type="entry name" value="RVP_2"/>
    <property type="match status" value="1"/>
</dbReference>
<evidence type="ECO:0000313" key="11">
    <source>
        <dbReference type="Proteomes" id="UP001341281"/>
    </source>
</evidence>
<dbReference type="Pfam" id="PF00078">
    <property type="entry name" value="RVT_1"/>
    <property type="match status" value="3"/>
</dbReference>
<keyword evidence="4" id="KW-0540">Nuclease</keyword>
<evidence type="ECO:0000256" key="2">
    <source>
        <dbReference type="ARBA" id="ARBA00022679"/>
    </source>
</evidence>
<dbReference type="CDD" id="cd00303">
    <property type="entry name" value="retropepsin_like"/>
    <property type="match status" value="1"/>
</dbReference>
<dbReference type="EMBL" id="CP144754">
    <property type="protein sequence ID" value="WVZ97706.1"/>
    <property type="molecule type" value="Genomic_DNA"/>
</dbReference>
<dbReference type="InterPro" id="IPR000477">
    <property type="entry name" value="RT_dom"/>
</dbReference>